<evidence type="ECO:0000256" key="1">
    <source>
        <dbReference type="ARBA" id="ARBA00022670"/>
    </source>
</evidence>
<sequence length="300" mass="31489">MFDHFVWSVLVAPALVAVAVRVLADRLAPGRAARVVAWSAAATAVGSMINLLVFTLVAVAETPAAAEAFGWSARTVHDDTAQVAWVPWLSVALLAGAAGAVAVRARRHRRTLAEARRYSDGTATVLVLPDARPQAFAVPGRPGRVVVTTGMREQLSEPQFDAVIAHERAHLEAGHHRLVAVADVAAASHPALWWVARHVGYLVERAADEQAARAVGSRRTVAHAIGTASLAGAPAAGLGLHAAARPGVVPRRVASLLRPPRQAGWPWYVLPAALAASSLVWTVEAVVDFFELLASASLPG</sequence>
<proteinExistence type="inferred from homology"/>
<organism evidence="9 10">
    <name type="scientific">Catellatospora bangladeshensis</name>
    <dbReference type="NCBI Taxonomy" id="310355"/>
    <lineage>
        <taxon>Bacteria</taxon>
        <taxon>Bacillati</taxon>
        <taxon>Actinomycetota</taxon>
        <taxon>Actinomycetes</taxon>
        <taxon>Micromonosporales</taxon>
        <taxon>Micromonosporaceae</taxon>
        <taxon>Catellatospora</taxon>
    </lineage>
</organism>
<dbReference type="Proteomes" id="UP000601223">
    <property type="component" value="Unassembled WGS sequence"/>
</dbReference>
<feature type="transmembrane region" description="Helical" evidence="7">
    <location>
        <begin position="36"/>
        <end position="60"/>
    </location>
</feature>
<dbReference type="PANTHER" id="PTHR34978">
    <property type="entry name" value="POSSIBLE SENSOR-TRANSDUCER PROTEIN BLAR"/>
    <property type="match status" value="1"/>
</dbReference>
<dbReference type="InterPro" id="IPR001915">
    <property type="entry name" value="Peptidase_M48"/>
</dbReference>
<dbReference type="Gene3D" id="3.30.2010.10">
    <property type="entry name" value="Metalloproteases ('zincins'), catalytic domain"/>
    <property type="match status" value="1"/>
</dbReference>
<keyword evidence="2" id="KW-0479">Metal-binding</keyword>
<name>A0A8J3JE99_9ACTN</name>
<evidence type="ECO:0000259" key="8">
    <source>
        <dbReference type="Pfam" id="PF01435"/>
    </source>
</evidence>
<dbReference type="GO" id="GO:0046872">
    <property type="term" value="F:metal ion binding"/>
    <property type="evidence" value="ECO:0007669"/>
    <property type="project" value="UniProtKB-KW"/>
</dbReference>
<dbReference type="GO" id="GO:0006508">
    <property type="term" value="P:proteolysis"/>
    <property type="evidence" value="ECO:0007669"/>
    <property type="project" value="UniProtKB-KW"/>
</dbReference>
<keyword evidence="3 6" id="KW-0378">Hydrolase</keyword>
<comment type="caution">
    <text evidence="9">The sequence shown here is derived from an EMBL/GenBank/DDBJ whole genome shotgun (WGS) entry which is preliminary data.</text>
</comment>
<evidence type="ECO:0000256" key="5">
    <source>
        <dbReference type="ARBA" id="ARBA00023049"/>
    </source>
</evidence>
<keyword evidence="7" id="KW-1133">Transmembrane helix</keyword>
<keyword evidence="1 6" id="KW-0645">Protease</keyword>
<protein>
    <submittedName>
        <fullName evidence="9">Membrane protein</fullName>
    </submittedName>
</protein>
<dbReference type="AlphaFoldDB" id="A0A8J3JE99"/>
<dbReference type="RefSeq" id="WP_203748739.1">
    <property type="nucleotide sequence ID" value="NZ_BONF01000025.1"/>
</dbReference>
<accession>A0A8J3JE99</accession>
<reference evidence="9 10" key="1">
    <citation type="submission" date="2021-01" db="EMBL/GenBank/DDBJ databases">
        <title>Whole genome shotgun sequence of Catellatospora bangladeshensis NBRC 107357.</title>
        <authorList>
            <person name="Komaki H."/>
            <person name="Tamura T."/>
        </authorList>
    </citation>
    <scope>NUCLEOTIDE SEQUENCE [LARGE SCALE GENOMIC DNA]</scope>
    <source>
        <strain evidence="9 10">NBRC 107357</strain>
    </source>
</reference>
<keyword evidence="5 6" id="KW-0482">Metalloprotease</keyword>
<comment type="cofactor">
    <cofactor evidence="6">
        <name>Zn(2+)</name>
        <dbReference type="ChEBI" id="CHEBI:29105"/>
    </cofactor>
    <text evidence="6">Binds 1 zinc ion per subunit.</text>
</comment>
<gene>
    <name evidence="9" type="ORF">Cba03nite_42000</name>
</gene>
<dbReference type="GO" id="GO:0004222">
    <property type="term" value="F:metalloendopeptidase activity"/>
    <property type="evidence" value="ECO:0007669"/>
    <property type="project" value="InterPro"/>
</dbReference>
<keyword evidence="7" id="KW-0472">Membrane</keyword>
<keyword evidence="4 6" id="KW-0862">Zinc</keyword>
<dbReference type="Pfam" id="PF01435">
    <property type="entry name" value="Peptidase_M48"/>
    <property type="match status" value="1"/>
</dbReference>
<feature type="transmembrane region" description="Helical" evidence="7">
    <location>
        <begin position="6"/>
        <end position="24"/>
    </location>
</feature>
<feature type="transmembrane region" description="Helical" evidence="7">
    <location>
        <begin position="80"/>
        <end position="103"/>
    </location>
</feature>
<evidence type="ECO:0000313" key="10">
    <source>
        <dbReference type="Proteomes" id="UP000601223"/>
    </source>
</evidence>
<evidence type="ECO:0000256" key="7">
    <source>
        <dbReference type="SAM" id="Phobius"/>
    </source>
</evidence>
<comment type="similarity">
    <text evidence="6">Belongs to the peptidase M48 family.</text>
</comment>
<feature type="domain" description="Peptidase M48" evidence="8">
    <location>
        <begin position="112"/>
        <end position="203"/>
    </location>
</feature>
<dbReference type="CDD" id="cd07326">
    <property type="entry name" value="M56_BlaR1_MecR1_like"/>
    <property type="match status" value="1"/>
</dbReference>
<keyword evidence="7" id="KW-0812">Transmembrane</keyword>
<keyword evidence="10" id="KW-1185">Reference proteome</keyword>
<dbReference type="InterPro" id="IPR052173">
    <property type="entry name" value="Beta-lactam_resp_regulator"/>
</dbReference>
<dbReference type="EMBL" id="BONF01000025">
    <property type="protein sequence ID" value="GIF82851.1"/>
    <property type="molecule type" value="Genomic_DNA"/>
</dbReference>
<evidence type="ECO:0000256" key="3">
    <source>
        <dbReference type="ARBA" id="ARBA00022801"/>
    </source>
</evidence>
<evidence type="ECO:0000256" key="6">
    <source>
        <dbReference type="RuleBase" id="RU003983"/>
    </source>
</evidence>
<evidence type="ECO:0000313" key="9">
    <source>
        <dbReference type="EMBL" id="GIF82851.1"/>
    </source>
</evidence>
<evidence type="ECO:0000256" key="2">
    <source>
        <dbReference type="ARBA" id="ARBA00022723"/>
    </source>
</evidence>
<dbReference type="PANTHER" id="PTHR34978:SF3">
    <property type="entry name" value="SLR0241 PROTEIN"/>
    <property type="match status" value="1"/>
</dbReference>
<evidence type="ECO:0000256" key="4">
    <source>
        <dbReference type="ARBA" id="ARBA00022833"/>
    </source>
</evidence>